<reference evidence="2" key="1">
    <citation type="submission" date="2018-05" db="EMBL/GenBank/DDBJ databases">
        <authorList>
            <person name="Lanie J.A."/>
            <person name="Ng W.-L."/>
            <person name="Kazmierczak K.M."/>
            <person name="Andrzejewski T.M."/>
            <person name="Davidsen T.M."/>
            <person name="Wayne K.J."/>
            <person name="Tettelin H."/>
            <person name="Glass J.I."/>
            <person name="Rusch D."/>
            <person name="Podicherti R."/>
            <person name="Tsui H.-C.T."/>
            <person name="Winkler M.E."/>
        </authorList>
    </citation>
    <scope>NUCLEOTIDE SEQUENCE</scope>
</reference>
<dbReference type="AlphaFoldDB" id="A0A382BST4"/>
<dbReference type="Gene3D" id="3.40.50.410">
    <property type="entry name" value="von Willebrand factor, type A domain"/>
    <property type="match status" value="1"/>
</dbReference>
<dbReference type="InterPro" id="IPR036465">
    <property type="entry name" value="vWFA_dom_sf"/>
</dbReference>
<dbReference type="InterPro" id="IPR002035">
    <property type="entry name" value="VWF_A"/>
</dbReference>
<evidence type="ECO:0000313" key="2">
    <source>
        <dbReference type="EMBL" id="SVB16865.1"/>
    </source>
</evidence>
<proteinExistence type="predicted"/>
<dbReference type="PANTHER" id="PTHR33608">
    <property type="entry name" value="BLL2464 PROTEIN"/>
    <property type="match status" value="1"/>
</dbReference>
<protein>
    <recommendedName>
        <fullName evidence="1">VWFA domain-containing protein</fullName>
    </recommendedName>
</protein>
<dbReference type="SMART" id="SM00327">
    <property type="entry name" value="VWA"/>
    <property type="match status" value="1"/>
</dbReference>
<sequence length="295" mass="33923">MLAAETLDQIRRMHIRTRRLVDGAFAGDYHSIFKGRGMEFAEVREYLPGDDVRSIDWNVTARVGRPFVKQYVEERELTVMLAIDCSASTSFTSVERRKTSIASDVAAILAMSAIRNNDKVGLILFTDEVEKFIPPQKGRSRALYLIHELLSFKPRRLGTDVGKAIEFLLRTTHRRSVSFIISDFRAPDYESPLRLAHKRHDLIPISIDDPREIELPEVGLLAVRDLETGKRVVVDTASATVREHYRNHWKTTVAQRRSLFYALGLDVVELSTEQPFFPPLLGFFRRRQRRLTQGR</sequence>
<dbReference type="PANTHER" id="PTHR33608:SF6">
    <property type="entry name" value="BLL2464 PROTEIN"/>
    <property type="match status" value="1"/>
</dbReference>
<organism evidence="2">
    <name type="scientific">marine metagenome</name>
    <dbReference type="NCBI Taxonomy" id="408172"/>
    <lineage>
        <taxon>unclassified sequences</taxon>
        <taxon>metagenomes</taxon>
        <taxon>ecological metagenomes</taxon>
    </lineage>
</organism>
<feature type="domain" description="VWFA" evidence="1">
    <location>
        <begin position="76"/>
        <end position="238"/>
    </location>
</feature>
<name>A0A382BST4_9ZZZZ</name>
<dbReference type="CDD" id="cd00198">
    <property type="entry name" value="vWFA"/>
    <property type="match status" value="1"/>
</dbReference>
<dbReference type="Pfam" id="PF01882">
    <property type="entry name" value="DUF58"/>
    <property type="match status" value="1"/>
</dbReference>
<gene>
    <name evidence="2" type="ORF">METZ01_LOCUS169719</name>
</gene>
<dbReference type="InterPro" id="IPR002881">
    <property type="entry name" value="DUF58"/>
</dbReference>
<dbReference type="EMBL" id="UINC01031199">
    <property type="protein sequence ID" value="SVB16865.1"/>
    <property type="molecule type" value="Genomic_DNA"/>
</dbReference>
<evidence type="ECO:0000259" key="1">
    <source>
        <dbReference type="SMART" id="SM00327"/>
    </source>
</evidence>
<dbReference type="SUPFAM" id="SSF53300">
    <property type="entry name" value="vWA-like"/>
    <property type="match status" value="1"/>
</dbReference>
<accession>A0A382BST4</accession>